<evidence type="ECO:0000256" key="1">
    <source>
        <dbReference type="SAM" id="SignalP"/>
    </source>
</evidence>
<name>A0A5P2CAN7_STRVZ</name>
<evidence type="ECO:0008006" key="4">
    <source>
        <dbReference type="Google" id="ProtNLM"/>
    </source>
</evidence>
<dbReference type="RefSeq" id="WP_150182002.1">
    <property type="nucleotide sequence ID" value="NZ_CP029191.1"/>
</dbReference>
<dbReference type="EMBL" id="CP029191">
    <property type="protein sequence ID" value="QES39835.1"/>
    <property type="molecule type" value="Genomic_DNA"/>
</dbReference>
<sequence length="97" mass="10755">MPMPRPRHRRTWIATWAVLCAGGVAATAALNASSTPDRPPEEPVSAQCRAYIAEVDRQLAEAEQGGRRDRVQAYAGIRNSGEDDCDDELARHLREIR</sequence>
<reference evidence="2 3" key="1">
    <citation type="submission" date="2018-05" db="EMBL/GenBank/DDBJ databases">
        <title>Streptomyces venezuelae.</title>
        <authorList>
            <person name="Kim W."/>
            <person name="Lee N."/>
            <person name="Cho B.-K."/>
        </authorList>
    </citation>
    <scope>NUCLEOTIDE SEQUENCE [LARGE SCALE GENOMIC DNA]</scope>
    <source>
        <strain evidence="2 3">ATCC 14585</strain>
    </source>
</reference>
<gene>
    <name evidence="2" type="ORF">DEJ49_01560</name>
</gene>
<keyword evidence="1" id="KW-0732">Signal</keyword>
<feature type="signal peptide" evidence="1">
    <location>
        <begin position="1"/>
        <end position="28"/>
    </location>
</feature>
<evidence type="ECO:0000313" key="3">
    <source>
        <dbReference type="Proteomes" id="UP000324015"/>
    </source>
</evidence>
<accession>A0A5P2CAN7</accession>
<feature type="chain" id="PRO_5025070884" description="Secreted protein" evidence="1">
    <location>
        <begin position="29"/>
        <end position="97"/>
    </location>
</feature>
<dbReference type="AlphaFoldDB" id="A0A5P2CAN7"/>
<organism evidence="2 3">
    <name type="scientific">Streptomyces venezuelae</name>
    <dbReference type="NCBI Taxonomy" id="54571"/>
    <lineage>
        <taxon>Bacteria</taxon>
        <taxon>Bacillati</taxon>
        <taxon>Actinomycetota</taxon>
        <taxon>Actinomycetes</taxon>
        <taxon>Kitasatosporales</taxon>
        <taxon>Streptomycetaceae</taxon>
        <taxon>Streptomyces</taxon>
    </lineage>
</organism>
<evidence type="ECO:0000313" key="2">
    <source>
        <dbReference type="EMBL" id="QES39835.1"/>
    </source>
</evidence>
<proteinExistence type="predicted"/>
<dbReference type="Proteomes" id="UP000324015">
    <property type="component" value="Chromosome"/>
</dbReference>
<protein>
    <recommendedName>
        <fullName evidence="4">Secreted protein</fullName>
    </recommendedName>
</protein>